<dbReference type="NCBIfam" id="NF038403">
    <property type="entry name" value="perm_prefix_1"/>
    <property type="match status" value="1"/>
</dbReference>
<dbReference type="EMBL" id="FOCG01000001">
    <property type="protein sequence ID" value="SEM65993.1"/>
    <property type="molecule type" value="Genomic_DNA"/>
</dbReference>
<dbReference type="AlphaFoldDB" id="A0A1H8A610"/>
<dbReference type="STRING" id="474960.SAMN05216180_1134"/>
<dbReference type="OrthoDB" id="9815852at2"/>
<feature type="transmembrane region" description="Helical" evidence="1">
    <location>
        <begin position="131"/>
        <end position="153"/>
    </location>
</feature>
<feature type="transmembrane region" description="Helical" evidence="1">
    <location>
        <begin position="174"/>
        <end position="195"/>
    </location>
</feature>
<gene>
    <name evidence="2" type="ORF">SAMN05216180_1134</name>
</gene>
<dbReference type="RefSeq" id="WP_092752497.1">
    <property type="nucleotide sequence ID" value="NZ_FOCG01000001.1"/>
</dbReference>
<protein>
    <submittedName>
        <fullName evidence="2">Uncharacterized protein</fullName>
    </submittedName>
</protein>
<feature type="transmembrane region" description="Helical" evidence="1">
    <location>
        <begin position="102"/>
        <end position="125"/>
    </location>
</feature>
<evidence type="ECO:0000313" key="2">
    <source>
        <dbReference type="EMBL" id="SEM65993.1"/>
    </source>
</evidence>
<organism evidence="2 3">
    <name type="scientific">Hydrogenoanaerobacterium saccharovorans</name>
    <dbReference type="NCBI Taxonomy" id="474960"/>
    <lineage>
        <taxon>Bacteria</taxon>
        <taxon>Bacillati</taxon>
        <taxon>Bacillota</taxon>
        <taxon>Clostridia</taxon>
        <taxon>Eubacteriales</taxon>
        <taxon>Oscillospiraceae</taxon>
        <taxon>Hydrogenoanaerobacterium</taxon>
    </lineage>
</organism>
<evidence type="ECO:0000313" key="3">
    <source>
        <dbReference type="Proteomes" id="UP000199158"/>
    </source>
</evidence>
<reference evidence="2 3" key="1">
    <citation type="submission" date="2016-10" db="EMBL/GenBank/DDBJ databases">
        <authorList>
            <person name="de Groot N.N."/>
        </authorList>
    </citation>
    <scope>NUCLEOTIDE SEQUENCE [LARGE SCALE GENOMIC DNA]</scope>
    <source>
        <strain evidence="2 3">CGMCC 1.5070</strain>
    </source>
</reference>
<accession>A0A1H8A610</accession>
<feature type="transmembrane region" description="Helical" evidence="1">
    <location>
        <begin position="201"/>
        <end position="218"/>
    </location>
</feature>
<evidence type="ECO:0000256" key="1">
    <source>
        <dbReference type="SAM" id="Phobius"/>
    </source>
</evidence>
<proteinExistence type="predicted"/>
<keyword evidence="3" id="KW-1185">Reference proteome</keyword>
<keyword evidence="1" id="KW-1133">Transmembrane helix</keyword>
<name>A0A1H8A610_9FIRM</name>
<dbReference type="Proteomes" id="UP000199158">
    <property type="component" value="Unassembled WGS sequence"/>
</dbReference>
<sequence>MNDKIRDFVEAMFAGLPKTQDVVEAKLGIIENMQDKYDELIAQGKNDNEAFGIVISQFGSMDELKRELGIEDQADYNTSDNSKEINSELTAEYEIFRKRYSVFGAIAVGLYILSGAFFMLFEAAFSELAGIIAFFIPIAFATAIFVFFGMKDSRYQERLGRRKPKSDVDDDDDPVVGAIYIGATVIFLLLGFIWGLWHPGWIVYLIATMIVVLYEGIIKNKKA</sequence>
<keyword evidence="1" id="KW-0812">Transmembrane</keyword>
<dbReference type="InterPro" id="IPR047928">
    <property type="entry name" value="Perm_prefix_1"/>
</dbReference>
<keyword evidence="1" id="KW-0472">Membrane</keyword>